<protein>
    <submittedName>
        <fullName evidence="1">Uncharacterized protein</fullName>
    </submittedName>
</protein>
<accession>A0A333D0G0</accession>
<gene>
    <name evidence="1" type="ORF">SAMEA4364603_02872</name>
</gene>
<reference evidence="1 2" key="1">
    <citation type="submission" date="2018-07" db="EMBL/GenBank/DDBJ databases">
        <authorList>
            <consortium name="Pathogen Informatics"/>
        </authorList>
    </citation>
    <scope>NUCLEOTIDE SEQUENCE [LARGE SCALE GENOMIC DNA]</scope>
    <source>
        <strain evidence="1 2">4300STDY6470422</strain>
    </source>
</reference>
<evidence type="ECO:0000313" key="1">
    <source>
        <dbReference type="EMBL" id="SSK38917.1"/>
    </source>
</evidence>
<proteinExistence type="predicted"/>
<sequence>MLAHMVIHVTLPAGFSCPGKKRAPNNVGARFI</sequence>
<evidence type="ECO:0000313" key="2">
    <source>
        <dbReference type="Proteomes" id="UP000252603"/>
    </source>
</evidence>
<dbReference type="AlphaFoldDB" id="A0A333D0G0"/>
<dbReference type="Proteomes" id="UP000252603">
    <property type="component" value="Unassembled WGS sequence"/>
</dbReference>
<name>A0A333D0G0_KLEPN</name>
<dbReference type="EMBL" id="UFEU01000007">
    <property type="protein sequence ID" value="SSK38917.1"/>
    <property type="molecule type" value="Genomic_DNA"/>
</dbReference>
<organism evidence="1 2">
    <name type="scientific">Klebsiella pneumoniae</name>
    <dbReference type="NCBI Taxonomy" id="573"/>
    <lineage>
        <taxon>Bacteria</taxon>
        <taxon>Pseudomonadati</taxon>
        <taxon>Pseudomonadota</taxon>
        <taxon>Gammaproteobacteria</taxon>
        <taxon>Enterobacterales</taxon>
        <taxon>Enterobacteriaceae</taxon>
        <taxon>Klebsiella/Raoultella group</taxon>
        <taxon>Klebsiella</taxon>
        <taxon>Klebsiella pneumoniae complex</taxon>
    </lineage>
</organism>